<evidence type="ECO:0000259" key="6">
    <source>
        <dbReference type="PROSITE" id="PS00631"/>
    </source>
</evidence>
<proteinExistence type="inferred from homology"/>
<comment type="similarity">
    <text evidence="1">Belongs to the peptidase M17 family.</text>
</comment>
<dbReference type="GO" id="GO:0070006">
    <property type="term" value="F:metalloaminopeptidase activity"/>
    <property type="evidence" value="ECO:0007669"/>
    <property type="project" value="InterPro"/>
</dbReference>
<dbReference type="Gene3D" id="3.40.630.10">
    <property type="entry name" value="Zn peptidases"/>
    <property type="match status" value="1"/>
</dbReference>
<protein>
    <submittedName>
        <fullName evidence="7">Aminopeptidase</fullName>
    </submittedName>
</protein>
<dbReference type="EMBL" id="NOXT01000103">
    <property type="protein sequence ID" value="OYQ30019.1"/>
    <property type="molecule type" value="Genomic_DNA"/>
</dbReference>
<dbReference type="PRINTS" id="PR00481">
    <property type="entry name" value="LAMNOPPTDASE"/>
</dbReference>
<keyword evidence="3" id="KW-0645">Protease</keyword>
<dbReference type="Pfam" id="PF21337">
    <property type="entry name" value="Peptidase_M17_N_1"/>
    <property type="match status" value="1"/>
</dbReference>
<dbReference type="GO" id="GO:0006508">
    <property type="term" value="P:proteolysis"/>
    <property type="evidence" value="ECO:0007669"/>
    <property type="project" value="UniProtKB-KW"/>
</dbReference>
<dbReference type="PANTHER" id="PTHR11963">
    <property type="entry name" value="LEUCINE AMINOPEPTIDASE-RELATED"/>
    <property type="match status" value="1"/>
</dbReference>
<evidence type="ECO:0000256" key="4">
    <source>
        <dbReference type="ARBA" id="ARBA00022801"/>
    </source>
</evidence>
<reference evidence="7 8" key="1">
    <citation type="submission" date="2017-07" db="EMBL/GenBank/DDBJ databases">
        <title>Sandarakinorhabdus cyanobacteriorum sp. nov., a novel bacterium isolated from cyanobacterial aggregates in a eutrophic lake.</title>
        <authorList>
            <person name="Cai H."/>
        </authorList>
    </citation>
    <scope>NUCLEOTIDE SEQUENCE [LARGE SCALE GENOMIC DNA]</scope>
    <source>
        <strain evidence="7 8">TH057</strain>
    </source>
</reference>
<evidence type="ECO:0000256" key="1">
    <source>
        <dbReference type="ARBA" id="ARBA00009528"/>
    </source>
</evidence>
<keyword evidence="5" id="KW-0464">Manganese</keyword>
<name>A0A255YLG2_9SPHN</name>
<keyword evidence="2 7" id="KW-0031">Aminopeptidase</keyword>
<evidence type="ECO:0000256" key="2">
    <source>
        <dbReference type="ARBA" id="ARBA00022438"/>
    </source>
</evidence>
<dbReference type="SUPFAM" id="SSF53187">
    <property type="entry name" value="Zn-dependent exopeptidases"/>
    <property type="match status" value="1"/>
</dbReference>
<comment type="caution">
    <text evidence="7">The sequence shown here is derived from an EMBL/GenBank/DDBJ whole genome shotgun (WGS) entry which is preliminary data.</text>
</comment>
<dbReference type="CDD" id="cd00433">
    <property type="entry name" value="Peptidase_M17"/>
    <property type="match status" value="1"/>
</dbReference>
<dbReference type="Proteomes" id="UP000216991">
    <property type="component" value="Unassembled WGS sequence"/>
</dbReference>
<dbReference type="PROSITE" id="PS00631">
    <property type="entry name" value="CYTOSOL_AP"/>
    <property type="match status" value="1"/>
</dbReference>
<feature type="domain" description="Cytosol aminopeptidase" evidence="6">
    <location>
        <begin position="305"/>
        <end position="312"/>
    </location>
</feature>
<dbReference type="AlphaFoldDB" id="A0A255YLG2"/>
<evidence type="ECO:0000313" key="8">
    <source>
        <dbReference type="Proteomes" id="UP000216991"/>
    </source>
</evidence>
<dbReference type="GO" id="GO:0005737">
    <property type="term" value="C:cytoplasm"/>
    <property type="evidence" value="ECO:0007669"/>
    <property type="project" value="InterPro"/>
</dbReference>
<dbReference type="PANTHER" id="PTHR11963:SF20">
    <property type="entry name" value="PEPTIDASE B"/>
    <property type="match status" value="1"/>
</dbReference>
<dbReference type="Pfam" id="PF00883">
    <property type="entry name" value="Peptidase_M17"/>
    <property type="match status" value="1"/>
</dbReference>
<dbReference type="Gene3D" id="3.40.220.10">
    <property type="entry name" value="Leucine Aminopeptidase, subunit E, domain 1"/>
    <property type="match status" value="1"/>
</dbReference>
<dbReference type="OrthoDB" id="9809354at2"/>
<keyword evidence="8" id="KW-1185">Reference proteome</keyword>
<evidence type="ECO:0000256" key="5">
    <source>
        <dbReference type="ARBA" id="ARBA00023211"/>
    </source>
</evidence>
<sequence>MDLASLLVPADAQGAVPLVPVTAAGLDEWLKAQGERTRTAVAAQAFTAAADSIAIIPGDGPADWFAAVGVAPGPLGPWALAAAAAKLPAGRYLLQGELGQAGLGWCLAQHRFTRYRRAKPEGPRVLATTSLSAMSGAVAEAQAVALVRDLVDTPASDLGPAELAQAVIDVVRPFGADVRVVAGEALLAQNFPAIHAVGRAAAAQPRLIEAEWGDPAHPRLAIIGKGITFDSGGLNIKPGSGMALMKKDMGGAAHALALARLVMAANLPVRLHLIIPAAENAISGNALRPGDVIATRAGKTVEITNTDAEGRLVLCDAIALAAEHNPVLMIDFATLTGAARVALGPQLPALFANDDALASEVLAAGMAVGDPAWRLPLWAPYHDMLKSSVADMVNSAEGAFAGAITAALYLEKFVAQGTPWLHFDTFAWNAAPRPGRPKGGEALGLRATWAMLRSRFG</sequence>
<evidence type="ECO:0000256" key="3">
    <source>
        <dbReference type="ARBA" id="ARBA00022670"/>
    </source>
</evidence>
<dbReference type="InterPro" id="IPR043472">
    <property type="entry name" value="Macro_dom-like"/>
</dbReference>
<dbReference type="GO" id="GO:0030145">
    <property type="term" value="F:manganese ion binding"/>
    <property type="evidence" value="ECO:0007669"/>
    <property type="project" value="InterPro"/>
</dbReference>
<dbReference type="InterPro" id="IPR011356">
    <property type="entry name" value="Leucine_aapep/pepB"/>
</dbReference>
<dbReference type="InterPro" id="IPR048816">
    <property type="entry name" value="Peptidase_M17_N_1"/>
</dbReference>
<evidence type="ECO:0000313" key="7">
    <source>
        <dbReference type="EMBL" id="OYQ30019.1"/>
    </source>
</evidence>
<gene>
    <name evidence="7" type="ORF">CHU93_07390</name>
</gene>
<organism evidence="7 8">
    <name type="scientific">Sandarakinorhabdus cyanobacteriorum</name>
    <dbReference type="NCBI Taxonomy" id="1981098"/>
    <lineage>
        <taxon>Bacteria</taxon>
        <taxon>Pseudomonadati</taxon>
        <taxon>Pseudomonadota</taxon>
        <taxon>Alphaproteobacteria</taxon>
        <taxon>Sphingomonadales</taxon>
        <taxon>Sphingosinicellaceae</taxon>
        <taxon>Sandarakinorhabdus</taxon>
    </lineage>
</organism>
<accession>A0A255YLG2</accession>
<dbReference type="InterPro" id="IPR000819">
    <property type="entry name" value="Peptidase_M17_C"/>
</dbReference>
<keyword evidence="4" id="KW-0378">Hydrolase</keyword>